<comment type="subcellular location">
    <subcellularLocation>
        <location evidence="1">Membrane</location>
        <topology evidence="1">Multi-pass membrane protein</topology>
    </subcellularLocation>
</comment>
<evidence type="ECO:0000256" key="2">
    <source>
        <dbReference type="ARBA" id="ARBA00022448"/>
    </source>
</evidence>
<dbReference type="PANTHER" id="PTHR19432:SF35">
    <property type="entry name" value="SOLUTE CARRIER FAMILY 45 MEMBER 3 ISOFORM X1"/>
    <property type="match status" value="1"/>
</dbReference>
<organism evidence="7 8">
    <name type="scientific">Caerostris extrusa</name>
    <name type="common">Bark spider</name>
    <name type="synonym">Caerostris bankana</name>
    <dbReference type="NCBI Taxonomy" id="172846"/>
    <lineage>
        <taxon>Eukaryota</taxon>
        <taxon>Metazoa</taxon>
        <taxon>Ecdysozoa</taxon>
        <taxon>Arthropoda</taxon>
        <taxon>Chelicerata</taxon>
        <taxon>Arachnida</taxon>
        <taxon>Araneae</taxon>
        <taxon>Araneomorphae</taxon>
        <taxon>Entelegynae</taxon>
        <taxon>Araneoidea</taxon>
        <taxon>Araneidae</taxon>
        <taxon>Caerostris</taxon>
    </lineage>
</organism>
<accession>A0AAV4U327</accession>
<evidence type="ECO:0000256" key="6">
    <source>
        <dbReference type="SAM" id="Phobius"/>
    </source>
</evidence>
<dbReference type="GO" id="GO:0016020">
    <property type="term" value="C:membrane"/>
    <property type="evidence" value="ECO:0007669"/>
    <property type="project" value="UniProtKB-SubCell"/>
</dbReference>
<evidence type="ECO:0000313" key="8">
    <source>
        <dbReference type="Proteomes" id="UP001054945"/>
    </source>
</evidence>
<evidence type="ECO:0000256" key="4">
    <source>
        <dbReference type="ARBA" id="ARBA00022989"/>
    </source>
</evidence>
<gene>
    <name evidence="7" type="ORF">CEXT_700821</name>
</gene>
<evidence type="ECO:0000256" key="1">
    <source>
        <dbReference type="ARBA" id="ARBA00004141"/>
    </source>
</evidence>
<name>A0AAV4U327_CAEEX</name>
<keyword evidence="4 6" id="KW-1133">Transmembrane helix</keyword>
<dbReference type="GO" id="GO:0008506">
    <property type="term" value="F:sucrose:proton symporter activity"/>
    <property type="evidence" value="ECO:0007669"/>
    <property type="project" value="TreeGrafter"/>
</dbReference>
<comment type="caution">
    <text evidence="7">The sequence shown here is derived from an EMBL/GenBank/DDBJ whole genome shotgun (WGS) entry which is preliminary data.</text>
</comment>
<keyword evidence="8" id="KW-1185">Reference proteome</keyword>
<sequence>MRHVNVQLSPLEFFFLSSTPVRVAVVECAKTTYIGGQLVYCVGMILMAVTRHKVAVILLSPTAGVMYATLFTMPYLLIAHYKNTYRVGAVFCHEKKKAWWEASGASGLTWQPSAAWCSSPTNKGDTSVSNLSISFPTNPQPTNLAHDPAPLTPLARRPRIPPFCVLAKDDWCITFNSLRTEVPSLNIGLRAR</sequence>
<evidence type="ECO:0000313" key="7">
    <source>
        <dbReference type="EMBL" id="GIY52150.1"/>
    </source>
</evidence>
<dbReference type="AlphaFoldDB" id="A0AAV4U327"/>
<keyword evidence="2" id="KW-0813">Transport</keyword>
<reference evidence="7 8" key="1">
    <citation type="submission" date="2021-06" db="EMBL/GenBank/DDBJ databases">
        <title>Caerostris extrusa draft genome.</title>
        <authorList>
            <person name="Kono N."/>
            <person name="Arakawa K."/>
        </authorList>
    </citation>
    <scope>NUCLEOTIDE SEQUENCE [LARGE SCALE GENOMIC DNA]</scope>
</reference>
<dbReference type="EMBL" id="BPLR01012202">
    <property type="protein sequence ID" value="GIY52150.1"/>
    <property type="molecule type" value="Genomic_DNA"/>
</dbReference>
<dbReference type="Proteomes" id="UP001054945">
    <property type="component" value="Unassembled WGS sequence"/>
</dbReference>
<evidence type="ECO:0000256" key="5">
    <source>
        <dbReference type="ARBA" id="ARBA00023136"/>
    </source>
</evidence>
<keyword evidence="3 6" id="KW-0812">Transmembrane</keyword>
<protein>
    <submittedName>
        <fullName evidence="7">Uncharacterized protein</fullName>
    </submittedName>
</protein>
<keyword evidence="5 6" id="KW-0472">Membrane</keyword>
<evidence type="ECO:0000256" key="3">
    <source>
        <dbReference type="ARBA" id="ARBA00022692"/>
    </source>
</evidence>
<feature type="transmembrane region" description="Helical" evidence="6">
    <location>
        <begin position="54"/>
        <end position="77"/>
    </location>
</feature>
<proteinExistence type="predicted"/>
<dbReference type="PANTHER" id="PTHR19432">
    <property type="entry name" value="SUGAR TRANSPORTER"/>
    <property type="match status" value="1"/>
</dbReference>